<dbReference type="EMBL" id="JBIAHM010000016">
    <property type="protein sequence ID" value="MFE9604304.1"/>
    <property type="molecule type" value="Genomic_DNA"/>
</dbReference>
<evidence type="ECO:0000313" key="4">
    <source>
        <dbReference type="EMBL" id="MFE9604304.1"/>
    </source>
</evidence>
<comment type="pathway">
    <text evidence="1">Antibiotic biosynthesis.</text>
</comment>
<organism evidence="4 5">
    <name type="scientific">Streptomyces hokutonensis</name>
    <dbReference type="NCBI Taxonomy" id="1306990"/>
    <lineage>
        <taxon>Bacteria</taxon>
        <taxon>Bacillati</taxon>
        <taxon>Actinomycetota</taxon>
        <taxon>Actinomycetes</taxon>
        <taxon>Kitasatosporales</taxon>
        <taxon>Streptomycetaceae</taxon>
        <taxon>Streptomyces</taxon>
    </lineage>
</organism>
<dbReference type="Pfam" id="PF03171">
    <property type="entry name" value="2OG-FeII_Oxy"/>
    <property type="match status" value="1"/>
</dbReference>
<evidence type="ECO:0000256" key="2">
    <source>
        <dbReference type="ARBA" id="ARBA00023194"/>
    </source>
</evidence>
<dbReference type="InterPro" id="IPR005123">
    <property type="entry name" value="Oxoglu/Fe-dep_dioxygenase_dom"/>
</dbReference>
<dbReference type="Proteomes" id="UP001601303">
    <property type="component" value="Unassembled WGS sequence"/>
</dbReference>
<dbReference type="InterPro" id="IPR050231">
    <property type="entry name" value="Iron_ascorbate_oxido_reductase"/>
</dbReference>
<evidence type="ECO:0000313" key="5">
    <source>
        <dbReference type="Proteomes" id="UP001601303"/>
    </source>
</evidence>
<protein>
    <submittedName>
        <fullName evidence="4">2OG-Fe(II) oxygenase family protein</fullName>
    </submittedName>
</protein>
<reference evidence="4 5" key="1">
    <citation type="submission" date="2024-10" db="EMBL/GenBank/DDBJ databases">
        <title>The Natural Products Discovery Center: Release of the First 8490 Sequenced Strains for Exploring Actinobacteria Biosynthetic Diversity.</title>
        <authorList>
            <person name="Kalkreuter E."/>
            <person name="Kautsar S.A."/>
            <person name="Yang D."/>
            <person name="Bader C.D."/>
            <person name="Teijaro C.N."/>
            <person name="Fluegel L."/>
            <person name="Davis C.M."/>
            <person name="Simpson J.R."/>
            <person name="Lauterbach L."/>
            <person name="Steele A.D."/>
            <person name="Gui C."/>
            <person name="Meng S."/>
            <person name="Li G."/>
            <person name="Viehrig K."/>
            <person name="Ye F."/>
            <person name="Su P."/>
            <person name="Kiefer A.F."/>
            <person name="Nichols A."/>
            <person name="Cepeda A.J."/>
            <person name="Yan W."/>
            <person name="Fan B."/>
            <person name="Jiang Y."/>
            <person name="Adhikari A."/>
            <person name="Zheng C.-J."/>
            <person name="Schuster L."/>
            <person name="Cowan T.M."/>
            <person name="Smanski M.J."/>
            <person name="Chevrette M.G."/>
            <person name="De Carvalho L.P.S."/>
            <person name="Shen B."/>
        </authorList>
    </citation>
    <scope>NUCLEOTIDE SEQUENCE [LARGE SCALE GENOMIC DNA]</scope>
    <source>
        <strain evidence="4 5">NPDC006488</strain>
    </source>
</reference>
<accession>A0ABW6MEY2</accession>
<proteinExistence type="predicted"/>
<dbReference type="PANTHER" id="PTHR47990">
    <property type="entry name" value="2-OXOGLUTARATE (2OG) AND FE(II)-DEPENDENT OXYGENASE SUPERFAMILY PROTEIN-RELATED"/>
    <property type="match status" value="1"/>
</dbReference>
<dbReference type="InterPro" id="IPR044861">
    <property type="entry name" value="IPNS-like_FE2OG_OXY"/>
</dbReference>
<feature type="domain" description="Fe2OG dioxygenase" evidence="3">
    <location>
        <begin position="1"/>
        <end position="100"/>
    </location>
</feature>
<keyword evidence="2" id="KW-0045">Antibiotic biosynthesis</keyword>
<sequence>MPTGSDDYPPRAAETADQGVGAHKDYGYLALLQQDEVGGLQVQSEDSDWIDAVPVPGAFVFNGGEMLEIATQGCLKATQHRVVSPQSGVHRYSIPAYIAGTLAQVKDNGQLLTSFSGRL</sequence>
<dbReference type="RefSeq" id="WP_388113493.1">
    <property type="nucleotide sequence ID" value="NZ_JBIAHM010000016.1"/>
</dbReference>
<evidence type="ECO:0000256" key="1">
    <source>
        <dbReference type="ARBA" id="ARBA00004792"/>
    </source>
</evidence>
<dbReference type="PROSITE" id="PS51471">
    <property type="entry name" value="FE2OG_OXY"/>
    <property type="match status" value="1"/>
</dbReference>
<evidence type="ECO:0000259" key="3">
    <source>
        <dbReference type="PROSITE" id="PS51471"/>
    </source>
</evidence>
<dbReference type="Gene3D" id="2.60.120.330">
    <property type="entry name" value="B-lactam Antibiotic, Isopenicillin N Synthase, Chain"/>
    <property type="match status" value="1"/>
</dbReference>
<gene>
    <name evidence="4" type="ORF">ACFYNQ_37860</name>
</gene>
<dbReference type="InterPro" id="IPR027443">
    <property type="entry name" value="IPNS-like_sf"/>
</dbReference>
<dbReference type="SUPFAM" id="SSF51197">
    <property type="entry name" value="Clavaminate synthase-like"/>
    <property type="match status" value="1"/>
</dbReference>
<comment type="caution">
    <text evidence="4">The sequence shown here is derived from an EMBL/GenBank/DDBJ whole genome shotgun (WGS) entry which is preliminary data.</text>
</comment>
<keyword evidence="5" id="KW-1185">Reference proteome</keyword>
<name>A0ABW6MEY2_9ACTN</name>